<feature type="compositionally biased region" description="Basic and acidic residues" evidence="1">
    <location>
        <begin position="138"/>
        <end position="148"/>
    </location>
</feature>
<evidence type="ECO:0000313" key="2">
    <source>
        <dbReference type="EMBL" id="SAL16069.1"/>
    </source>
</evidence>
<sequence length="169" mass="17775">MQRGATFKSTLEPRRTFCSIDMSLIRNRHARCLMLAAAAGVVAASTMYAPVASAGGVGSNDAAVTRGVFSHGVETPGPWQAVNQRALRVEDADNGAQPFGYQRVAAGSGLTPISAEVRGGPRAEQGAQLRGGGSIRADIARYNEERSTPRASGHQSDDSRSPANSTYRN</sequence>
<organism evidence="2 3">
    <name type="scientific">Caballeronia sordidicola</name>
    <name type="common">Burkholderia sordidicola</name>
    <dbReference type="NCBI Taxonomy" id="196367"/>
    <lineage>
        <taxon>Bacteria</taxon>
        <taxon>Pseudomonadati</taxon>
        <taxon>Pseudomonadota</taxon>
        <taxon>Betaproteobacteria</taxon>
        <taxon>Burkholderiales</taxon>
        <taxon>Burkholderiaceae</taxon>
        <taxon>Caballeronia</taxon>
    </lineage>
</organism>
<dbReference type="AlphaFoldDB" id="A0A158F9S1"/>
<gene>
    <name evidence="2" type="ORF">AWB64_00933</name>
</gene>
<proteinExistence type="predicted"/>
<dbReference type="EMBL" id="FCOC02000002">
    <property type="protein sequence ID" value="SAL16069.1"/>
    <property type="molecule type" value="Genomic_DNA"/>
</dbReference>
<accession>A0A158F9S1</accession>
<protein>
    <submittedName>
        <fullName evidence="2">Peptide-binding protein</fullName>
    </submittedName>
</protein>
<feature type="region of interest" description="Disordered" evidence="1">
    <location>
        <begin position="117"/>
        <end position="169"/>
    </location>
</feature>
<name>A0A158F9S1_CABSO</name>
<evidence type="ECO:0000313" key="3">
    <source>
        <dbReference type="Proteomes" id="UP000054893"/>
    </source>
</evidence>
<evidence type="ECO:0000256" key="1">
    <source>
        <dbReference type="SAM" id="MobiDB-lite"/>
    </source>
</evidence>
<reference evidence="2 3" key="1">
    <citation type="submission" date="2016-01" db="EMBL/GenBank/DDBJ databases">
        <authorList>
            <person name="Oliw E.H."/>
        </authorList>
    </citation>
    <scope>NUCLEOTIDE SEQUENCE [LARGE SCALE GENOMIC DNA]</scope>
    <source>
        <strain evidence="2">LMG 22029</strain>
    </source>
</reference>
<dbReference type="Proteomes" id="UP000054893">
    <property type="component" value="Unassembled WGS sequence"/>
</dbReference>